<dbReference type="GO" id="GO:0005524">
    <property type="term" value="F:ATP binding"/>
    <property type="evidence" value="ECO:0007669"/>
    <property type="project" value="UniProtKB-UniRule"/>
</dbReference>
<protein>
    <recommendedName>
        <fullName evidence="8">Cytidylate kinase</fullName>
        <shortName evidence="8">CK</shortName>
        <ecNumber evidence="8">2.7.4.25</ecNumber>
    </recommendedName>
    <alternativeName>
        <fullName evidence="8">Cytidine monophosphate kinase</fullName>
        <shortName evidence="8">CMP kinase</shortName>
    </alternativeName>
</protein>
<dbReference type="Pfam" id="PF02224">
    <property type="entry name" value="Cytidylate_kin"/>
    <property type="match status" value="1"/>
</dbReference>
<dbReference type="STRING" id="1142394.PSMK_08540"/>
<evidence type="ECO:0000256" key="4">
    <source>
        <dbReference type="ARBA" id="ARBA00022777"/>
    </source>
</evidence>
<keyword evidence="11" id="KW-1185">Reference proteome</keyword>
<dbReference type="GO" id="GO:0005737">
    <property type="term" value="C:cytoplasm"/>
    <property type="evidence" value="ECO:0007669"/>
    <property type="project" value="UniProtKB-SubCell"/>
</dbReference>
<name>I0ICM5_PHYMF</name>
<proteinExistence type="inferred from homology"/>
<evidence type="ECO:0000256" key="1">
    <source>
        <dbReference type="ARBA" id="ARBA00009427"/>
    </source>
</evidence>
<evidence type="ECO:0000256" key="5">
    <source>
        <dbReference type="ARBA" id="ARBA00022840"/>
    </source>
</evidence>
<evidence type="ECO:0000313" key="10">
    <source>
        <dbReference type="EMBL" id="BAM03013.1"/>
    </source>
</evidence>
<gene>
    <name evidence="8 10" type="primary">cmk</name>
    <name evidence="10" type="ordered locus">PSMK_08540</name>
</gene>
<dbReference type="SUPFAM" id="SSF52540">
    <property type="entry name" value="P-loop containing nucleoside triphosphate hydrolases"/>
    <property type="match status" value="1"/>
</dbReference>
<evidence type="ECO:0000256" key="2">
    <source>
        <dbReference type="ARBA" id="ARBA00022679"/>
    </source>
</evidence>
<dbReference type="GO" id="GO:0006220">
    <property type="term" value="P:pyrimidine nucleotide metabolic process"/>
    <property type="evidence" value="ECO:0007669"/>
    <property type="project" value="UniProtKB-UniRule"/>
</dbReference>
<dbReference type="RefSeq" id="WP_014436233.1">
    <property type="nucleotide sequence ID" value="NC_017080.1"/>
</dbReference>
<dbReference type="GO" id="GO:0036430">
    <property type="term" value="F:CMP kinase activity"/>
    <property type="evidence" value="ECO:0007669"/>
    <property type="project" value="RHEA"/>
</dbReference>
<dbReference type="HAMAP" id="MF_00238">
    <property type="entry name" value="Cytidyl_kinase_type1"/>
    <property type="match status" value="1"/>
</dbReference>
<dbReference type="Proteomes" id="UP000007881">
    <property type="component" value="Chromosome"/>
</dbReference>
<keyword evidence="3 8" id="KW-0547">Nucleotide-binding</keyword>
<comment type="catalytic activity">
    <reaction evidence="6 8">
        <text>dCMP + ATP = dCDP + ADP</text>
        <dbReference type="Rhea" id="RHEA:25094"/>
        <dbReference type="ChEBI" id="CHEBI:30616"/>
        <dbReference type="ChEBI" id="CHEBI:57566"/>
        <dbReference type="ChEBI" id="CHEBI:58593"/>
        <dbReference type="ChEBI" id="CHEBI:456216"/>
        <dbReference type="EC" id="2.7.4.25"/>
    </reaction>
</comment>
<comment type="catalytic activity">
    <reaction evidence="7 8">
        <text>CMP + ATP = CDP + ADP</text>
        <dbReference type="Rhea" id="RHEA:11600"/>
        <dbReference type="ChEBI" id="CHEBI:30616"/>
        <dbReference type="ChEBI" id="CHEBI:58069"/>
        <dbReference type="ChEBI" id="CHEBI:60377"/>
        <dbReference type="ChEBI" id="CHEBI:456216"/>
        <dbReference type="EC" id="2.7.4.25"/>
    </reaction>
</comment>
<dbReference type="InterPro" id="IPR011994">
    <property type="entry name" value="Cytidylate_kinase_dom"/>
</dbReference>
<dbReference type="eggNOG" id="COG0283">
    <property type="taxonomic scope" value="Bacteria"/>
</dbReference>
<evidence type="ECO:0000256" key="3">
    <source>
        <dbReference type="ARBA" id="ARBA00022741"/>
    </source>
</evidence>
<dbReference type="KEGG" id="phm:PSMK_08540"/>
<feature type="domain" description="Cytidylate kinase" evidence="9">
    <location>
        <begin position="6"/>
        <end position="220"/>
    </location>
</feature>
<dbReference type="AlphaFoldDB" id="I0ICM5"/>
<comment type="similarity">
    <text evidence="1 8">Belongs to the cytidylate kinase family. Type 1 subfamily.</text>
</comment>
<organism evidence="10 11">
    <name type="scientific">Phycisphaera mikurensis (strain NBRC 102666 / KCTC 22515 / FYK2301M01)</name>
    <dbReference type="NCBI Taxonomy" id="1142394"/>
    <lineage>
        <taxon>Bacteria</taxon>
        <taxon>Pseudomonadati</taxon>
        <taxon>Planctomycetota</taxon>
        <taxon>Phycisphaerae</taxon>
        <taxon>Phycisphaerales</taxon>
        <taxon>Phycisphaeraceae</taxon>
        <taxon>Phycisphaera</taxon>
    </lineage>
</organism>
<keyword evidence="4 8" id="KW-0418">Kinase</keyword>
<dbReference type="NCBIfam" id="TIGR00017">
    <property type="entry name" value="cmk"/>
    <property type="match status" value="1"/>
</dbReference>
<feature type="binding site" evidence="8">
    <location>
        <begin position="10"/>
        <end position="18"/>
    </location>
    <ligand>
        <name>ATP</name>
        <dbReference type="ChEBI" id="CHEBI:30616"/>
    </ligand>
</feature>
<evidence type="ECO:0000256" key="8">
    <source>
        <dbReference type="HAMAP-Rule" id="MF_00238"/>
    </source>
</evidence>
<dbReference type="EC" id="2.7.4.25" evidence="8"/>
<dbReference type="HOGENOM" id="CLU_079959_0_0_0"/>
<sequence length="232" mass="25275">MQDLIVTLDGPAGSGKSTVARVLAQRLGLEFLDTGAMYRGITAMAIARGVDVHTETHLVNELVRHCEIGFDWATDPPRLHVRGQDLTGRLRDDDVTGGVSAVARLPAVREVMVREQQRIGREHPRLVTEGRDQGSVVFPGAAAKFFLEASPAVRAQRRADQMRAAGRRVDVERIREQITARDAADASRSVAPLICPEDAERIDTSEMQLDEVLDLLTARVRALPGGGPRATS</sequence>
<comment type="subcellular location">
    <subcellularLocation>
        <location evidence="8">Cytoplasm</location>
    </subcellularLocation>
</comment>
<keyword evidence="8" id="KW-0963">Cytoplasm</keyword>
<evidence type="ECO:0000313" key="11">
    <source>
        <dbReference type="Proteomes" id="UP000007881"/>
    </source>
</evidence>
<keyword evidence="5 8" id="KW-0067">ATP-binding</keyword>
<reference evidence="10 11" key="1">
    <citation type="submission" date="2012-02" db="EMBL/GenBank/DDBJ databases">
        <title>Complete genome sequence of Phycisphaera mikurensis NBRC 102666.</title>
        <authorList>
            <person name="Ankai A."/>
            <person name="Hosoyama A."/>
            <person name="Terui Y."/>
            <person name="Sekine M."/>
            <person name="Fukai R."/>
            <person name="Kato Y."/>
            <person name="Nakamura S."/>
            <person name="Yamada-Narita S."/>
            <person name="Kawakoshi A."/>
            <person name="Fukunaga Y."/>
            <person name="Yamazaki S."/>
            <person name="Fujita N."/>
        </authorList>
    </citation>
    <scope>NUCLEOTIDE SEQUENCE [LARGE SCALE GENOMIC DNA]</scope>
    <source>
        <strain evidence="11">NBRC 102666 / KCTC 22515 / FYK2301M01</strain>
    </source>
</reference>
<dbReference type="InterPro" id="IPR003136">
    <property type="entry name" value="Cytidylate_kin"/>
</dbReference>
<dbReference type="CDD" id="cd02020">
    <property type="entry name" value="CMPK"/>
    <property type="match status" value="1"/>
</dbReference>
<evidence type="ECO:0000256" key="6">
    <source>
        <dbReference type="ARBA" id="ARBA00047615"/>
    </source>
</evidence>
<dbReference type="Gene3D" id="3.40.50.300">
    <property type="entry name" value="P-loop containing nucleotide triphosphate hydrolases"/>
    <property type="match status" value="1"/>
</dbReference>
<accession>I0ICM5</accession>
<dbReference type="GO" id="GO:0036431">
    <property type="term" value="F:dCMP kinase activity"/>
    <property type="evidence" value="ECO:0007669"/>
    <property type="project" value="InterPro"/>
</dbReference>
<evidence type="ECO:0000256" key="7">
    <source>
        <dbReference type="ARBA" id="ARBA00048478"/>
    </source>
</evidence>
<dbReference type="EMBL" id="AP012338">
    <property type="protein sequence ID" value="BAM03013.1"/>
    <property type="molecule type" value="Genomic_DNA"/>
</dbReference>
<dbReference type="InterPro" id="IPR027417">
    <property type="entry name" value="P-loop_NTPase"/>
</dbReference>
<keyword evidence="2 8" id="KW-0808">Transferase</keyword>
<evidence type="ECO:0000259" key="9">
    <source>
        <dbReference type="Pfam" id="PF02224"/>
    </source>
</evidence>